<evidence type="ECO:0000313" key="4">
    <source>
        <dbReference type="Proteomes" id="UP000314294"/>
    </source>
</evidence>
<name>A0A4Z2F3H4_9TELE</name>
<feature type="region of interest" description="Disordered" evidence="1">
    <location>
        <begin position="399"/>
        <end position="424"/>
    </location>
</feature>
<proteinExistence type="predicted"/>
<keyword evidence="4" id="KW-1185">Reference proteome</keyword>
<protein>
    <submittedName>
        <fullName evidence="3">EF-hand domain-containing family member B</fullName>
    </submittedName>
</protein>
<dbReference type="OrthoDB" id="2096280at2759"/>
<dbReference type="SUPFAM" id="SSF47473">
    <property type="entry name" value="EF-hand"/>
    <property type="match status" value="1"/>
</dbReference>
<dbReference type="Proteomes" id="UP000314294">
    <property type="component" value="Unassembled WGS sequence"/>
</dbReference>
<dbReference type="InterPro" id="IPR057428">
    <property type="entry name" value="EFHB_EF-hand_C"/>
</dbReference>
<evidence type="ECO:0000313" key="3">
    <source>
        <dbReference type="EMBL" id="TNN35042.1"/>
    </source>
</evidence>
<dbReference type="AlphaFoldDB" id="A0A4Z2F3H4"/>
<dbReference type="EMBL" id="SRLO01001842">
    <property type="protein sequence ID" value="TNN35042.1"/>
    <property type="molecule type" value="Genomic_DNA"/>
</dbReference>
<feature type="compositionally biased region" description="Polar residues" evidence="1">
    <location>
        <begin position="170"/>
        <end position="186"/>
    </location>
</feature>
<feature type="compositionally biased region" description="Basic and acidic residues" evidence="1">
    <location>
        <begin position="415"/>
        <end position="424"/>
    </location>
</feature>
<gene>
    <name evidence="3" type="primary">EFHB</name>
    <name evidence="3" type="ORF">EYF80_054791</name>
</gene>
<organism evidence="3 4">
    <name type="scientific">Liparis tanakae</name>
    <name type="common">Tanaka's snailfish</name>
    <dbReference type="NCBI Taxonomy" id="230148"/>
    <lineage>
        <taxon>Eukaryota</taxon>
        <taxon>Metazoa</taxon>
        <taxon>Chordata</taxon>
        <taxon>Craniata</taxon>
        <taxon>Vertebrata</taxon>
        <taxon>Euteleostomi</taxon>
        <taxon>Actinopterygii</taxon>
        <taxon>Neopterygii</taxon>
        <taxon>Teleostei</taxon>
        <taxon>Neoteleostei</taxon>
        <taxon>Acanthomorphata</taxon>
        <taxon>Eupercaria</taxon>
        <taxon>Perciformes</taxon>
        <taxon>Cottioidei</taxon>
        <taxon>Cottales</taxon>
        <taxon>Liparidae</taxon>
        <taxon>Liparis</taxon>
    </lineage>
</organism>
<evidence type="ECO:0000256" key="1">
    <source>
        <dbReference type="SAM" id="MobiDB-lite"/>
    </source>
</evidence>
<dbReference type="Pfam" id="PF25325">
    <property type="entry name" value="EF-hand_EFHB_C"/>
    <property type="match status" value="1"/>
</dbReference>
<dbReference type="Gene3D" id="1.10.238.10">
    <property type="entry name" value="EF-hand"/>
    <property type="match status" value="1"/>
</dbReference>
<feature type="region of interest" description="Disordered" evidence="1">
    <location>
        <begin position="147"/>
        <end position="186"/>
    </location>
</feature>
<feature type="domain" description="EFHB C-terminal EF-hand" evidence="2">
    <location>
        <begin position="433"/>
        <end position="502"/>
    </location>
</feature>
<sequence>MAMNISLTFMEVLADVSMKSKLLSSAYDCSAAPGAPTHLICDVVHHDGRLGASVVHGRQAVVALLTGRVPDLKLDRRVVQTHRLSQEGGCGSTKRRSACLQEGRKVRFCERPGNGFLQGTGLQAASKKLQGQGLTPPQVRRFRNRVHPNPGATRVPNGGANDPDVASTLVHGNSTQDGDTVKSLLSPNKPTLFQEKLQDLRGAGGKAVGGSRDQHVGHPTNNETTYGLKTVKGERIDRKYGRSHFSQDGCFGVATPHAEDGSAVGKTLRWLGETLKFCNPNPAWKRAGTKEMLAAQIGQTTKVGGNTFHLPPDHTFGKVVPQDEFGVGALIHSTPPGQDARRRLVNAAGTGRIPKEDLHAVCRQFQLDVSTPVLDDLMEPDRDGLVDIREFVDLLNWKDEKPDGGRDQSPTTTRQRVDDTNDYGDRSTVAALLRPSLHGLQGDDPPFDCARSKEEILRIYRAVYADVPEETLEEAWSLAAAEHPDGEMSLKVFYDALKEIKAI</sequence>
<evidence type="ECO:0000259" key="2">
    <source>
        <dbReference type="Pfam" id="PF25325"/>
    </source>
</evidence>
<reference evidence="3 4" key="1">
    <citation type="submission" date="2019-03" db="EMBL/GenBank/DDBJ databases">
        <title>First draft genome of Liparis tanakae, snailfish: a comprehensive survey of snailfish specific genes.</title>
        <authorList>
            <person name="Kim W."/>
            <person name="Song I."/>
            <person name="Jeong J.-H."/>
            <person name="Kim D."/>
            <person name="Kim S."/>
            <person name="Ryu S."/>
            <person name="Song J.Y."/>
            <person name="Lee S.K."/>
        </authorList>
    </citation>
    <scope>NUCLEOTIDE SEQUENCE [LARGE SCALE GENOMIC DNA]</scope>
    <source>
        <tissue evidence="3">Muscle</tissue>
    </source>
</reference>
<dbReference type="InterPro" id="IPR011992">
    <property type="entry name" value="EF-hand-dom_pair"/>
</dbReference>
<comment type="caution">
    <text evidence="3">The sequence shown here is derived from an EMBL/GenBank/DDBJ whole genome shotgun (WGS) entry which is preliminary data.</text>
</comment>
<feature type="region of interest" description="Disordered" evidence="1">
    <location>
        <begin position="203"/>
        <end position="225"/>
    </location>
</feature>
<accession>A0A4Z2F3H4</accession>